<evidence type="ECO:0000313" key="2">
    <source>
        <dbReference type="Proteomes" id="UP000255234"/>
    </source>
</evidence>
<organism evidence="1 2">
    <name type="scientific">Megamonas hypermegale</name>
    <dbReference type="NCBI Taxonomy" id="158847"/>
    <lineage>
        <taxon>Bacteria</taxon>
        <taxon>Bacillati</taxon>
        <taxon>Bacillota</taxon>
        <taxon>Negativicutes</taxon>
        <taxon>Selenomonadales</taxon>
        <taxon>Selenomonadaceae</taxon>
        <taxon>Megamonas</taxon>
    </lineage>
</organism>
<reference evidence="1 2" key="1">
    <citation type="submission" date="2018-06" db="EMBL/GenBank/DDBJ databases">
        <authorList>
            <consortium name="Pathogen Informatics"/>
            <person name="Doyle S."/>
        </authorList>
    </citation>
    <scope>NUCLEOTIDE SEQUENCE [LARGE SCALE GENOMIC DNA]</scope>
    <source>
        <strain evidence="1 2">NCTC10571</strain>
    </source>
</reference>
<dbReference type="AlphaFoldDB" id="A0A378NTU9"/>
<protein>
    <submittedName>
        <fullName evidence="1">Uncharacterized protein</fullName>
    </submittedName>
</protein>
<gene>
    <name evidence="1" type="ORF">NCTC10571_01391</name>
</gene>
<dbReference type="EMBL" id="UGPP01000001">
    <property type="protein sequence ID" value="STY71235.1"/>
    <property type="molecule type" value="Genomic_DNA"/>
</dbReference>
<dbReference type="RefSeq" id="WP_115151600.1">
    <property type="nucleotide sequence ID" value="NZ_UGPP01000001.1"/>
</dbReference>
<dbReference type="Proteomes" id="UP000255234">
    <property type="component" value="Unassembled WGS sequence"/>
</dbReference>
<accession>A0A378NTU9</accession>
<sequence length="126" mass="15020">MSKWVNLRGMIISQIENDNNLTREELIQKIEKVINDGPVIKGSEGKIFISINLIDNVNNDFVKYIINVYGHLRDRYLPNVCAEFYTFVKYLEKQYMCDELYCCIDDYQKSVTITNYKYDNINYYIE</sequence>
<evidence type="ECO:0000313" key="1">
    <source>
        <dbReference type="EMBL" id="STY71235.1"/>
    </source>
</evidence>
<proteinExistence type="predicted"/>
<name>A0A378NTU9_9FIRM</name>